<sequence>MTEQDRNLSKNQTQLDLPEVWEVYDKQNNYEIITCNNEDCQDICIIYFSSHALYYPNNSETFHKRIIQENRYEWKKNILTTAKKVILVRDILKQWYIRGINSRINSIEKLYEFLKQEAGELSIICVGNSAGGYAAALFGYLLEAKCVFSFSGFFSIEYCLEGEKNRLANPLVVKYENVPDIKKYYSLLDILKNSQLPIFFFYAARAKLDIAQSKLIDNFDNVYAFSFDRSAHGQTCYTVNFLSLFGLEIDKLKNIYLKYQGQVIKPLLFSIHVSGYRITLNFVLSRLHKRINLLLQDKFPIKKLK</sequence>
<dbReference type="Gene3D" id="3.40.50.1820">
    <property type="entry name" value="alpha/beta hydrolase"/>
    <property type="match status" value="1"/>
</dbReference>
<dbReference type="RefSeq" id="WP_198127732.1">
    <property type="nucleotide sequence ID" value="NZ_JAECZC010000079.1"/>
</dbReference>
<gene>
    <name evidence="1" type="ORF">I8748_27920</name>
</gene>
<keyword evidence="2" id="KW-1185">Reference proteome</keyword>
<dbReference type="InterPro" id="IPR029058">
    <property type="entry name" value="AB_hydrolase_fold"/>
</dbReference>
<organism evidence="1 2">
    <name type="scientific">Amazonocrinis nigriterrae CENA67</name>
    <dbReference type="NCBI Taxonomy" id="2794033"/>
    <lineage>
        <taxon>Bacteria</taxon>
        <taxon>Bacillati</taxon>
        <taxon>Cyanobacteriota</taxon>
        <taxon>Cyanophyceae</taxon>
        <taxon>Nostocales</taxon>
        <taxon>Nostocaceae</taxon>
        <taxon>Amazonocrinis</taxon>
        <taxon>Amazonocrinis nigriterrae</taxon>
    </lineage>
</organism>
<dbReference type="AlphaFoldDB" id="A0A8J7I0J4"/>
<reference evidence="1 2" key="1">
    <citation type="journal article" date="2021" name="Int. J. Syst. Evol. Microbiol.">
        <title>Amazonocrinis nigriterrae gen. nov., sp. nov., Atlanticothrix silvestris gen. nov., sp. nov. and Dendronalium phyllosphericum gen. nov., sp. nov., nostocacean cyanobacteria from Brazilian environments.</title>
        <authorList>
            <person name="Alvarenga D.O."/>
            <person name="Andreote A.P.D."/>
            <person name="Branco L.H.Z."/>
            <person name="Delbaje E."/>
            <person name="Cruz R.B."/>
            <person name="Varani A.M."/>
            <person name="Fiore M.F."/>
        </authorList>
    </citation>
    <scope>NUCLEOTIDE SEQUENCE [LARGE SCALE GENOMIC DNA]</scope>
    <source>
        <strain evidence="1 2">CENA67</strain>
    </source>
</reference>
<dbReference type="EMBL" id="JAECZC010000079">
    <property type="protein sequence ID" value="MBH8565949.1"/>
    <property type="molecule type" value="Genomic_DNA"/>
</dbReference>
<proteinExistence type="predicted"/>
<name>A0A8J7I0J4_9NOST</name>
<accession>A0A8J7I0J4</accession>
<dbReference type="Proteomes" id="UP000632766">
    <property type="component" value="Unassembled WGS sequence"/>
</dbReference>
<evidence type="ECO:0000313" key="1">
    <source>
        <dbReference type="EMBL" id="MBH8565949.1"/>
    </source>
</evidence>
<evidence type="ECO:0000313" key="2">
    <source>
        <dbReference type="Proteomes" id="UP000632766"/>
    </source>
</evidence>
<protein>
    <submittedName>
        <fullName evidence="1">Uncharacterized protein</fullName>
    </submittedName>
</protein>
<comment type="caution">
    <text evidence="1">The sequence shown here is derived from an EMBL/GenBank/DDBJ whole genome shotgun (WGS) entry which is preliminary data.</text>
</comment>
<dbReference type="SUPFAM" id="SSF53474">
    <property type="entry name" value="alpha/beta-Hydrolases"/>
    <property type="match status" value="1"/>
</dbReference>